<sequence>MIKQQKTRGCGFFIDIILRLNIDHMGVGIFIQAVFSIGSANAGFTNAGVETLHGFKVFSVNIGFTKVQFRDRLALPY</sequence>
<gene>
    <name evidence="1" type="ORF">NCTC12282_04270</name>
</gene>
<evidence type="ECO:0000313" key="2">
    <source>
        <dbReference type="Proteomes" id="UP000373449"/>
    </source>
</evidence>
<evidence type="ECO:0000313" key="1">
    <source>
        <dbReference type="EMBL" id="VFS49970.1"/>
    </source>
</evidence>
<dbReference type="EMBL" id="CAADJA010000002">
    <property type="protein sequence ID" value="VFS49970.1"/>
    <property type="molecule type" value="Genomic_DNA"/>
</dbReference>
<organism evidence="1 2">
    <name type="scientific">Budvicia aquatica</name>
    <dbReference type="NCBI Taxonomy" id="82979"/>
    <lineage>
        <taxon>Bacteria</taxon>
        <taxon>Pseudomonadati</taxon>
        <taxon>Pseudomonadota</taxon>
        <taxon>Gammaproteobacteria</taxon>
        <taxon>Enterobacterales</taxon>
        <taxon>Budviciaceae</taxon>
        <taxon>Budvicia</taxon>
    </lineage>
</organism>
<name>A0A484ZNJ2_9GAMM</name>
<proteinExistence type="predicted"/>
<accession>A0A484ZNJ2</accession>
<protein>
    <submittedName>
        <fullName evidence="1">Uncharacterized protein</fullName>
    </submittedName>
</protein>
<reference evidence="1 2" key="1">
    <citation type="submission" date="2019-03" db="EMBL/GenBank/DDBJ databases">
        <authorList>
            <consortium name="Pathogen Informatics"/>
        </authorList>
    </citation>
    <scope>NUCLEOTIDE SEQUENCE [LARGE SCALE GENOMIC DNA]</scope>
    <source>
        <strain evidence="1 2">NCTC12282</strain>
    </source>
</reference>
<dbReference type="AlphaFoldDB" id="A0A484ZNJ2"/>
<dbReference type="Proteomes" id="UP000373449">
    <property type="component" value="Unassembled WGS sequence"/>
</dbReference>